<evidence type="ECO:0000256" key="1">
    <source>
        <dbReference type="SAM" id="MobiDB-lite"/>
    </source>
</evidence>
<feature type="compositionally biased region" description="Low complexity" evidence="1">
    <location>
        <begin position="148"/>
        <end position="172"/>
    </location>
</feature>
<accession>A0A1I1N4L7</accession>
<feature type="compositionally biased region" description="Basic and acidic residues" evidence="1">
    <location>
        <begin position="662"/>
        <end position="672"/>
    </location>
</feature>
<feature type="region of interest" description="Disordered" evidence="1">
    <location>
        <begin position="248"/>
        <end position="341"/>
    </location>
</feature>
<evidence type="ECO:0000313" key="3">
    <source>
        <dbReference type="Proteomes" id="UP000231644"/>
    </source>
</evidence>
<keyword evidence="3" id="KW-1185">Reference proteome</keyword>
<evidence type="ECO:0008006" key="4">
    <source>
        <dbReference type="Google" id="ProtNLM"/>
    </source>
</evidence>
<feature type="compositionally biased region" description="Low complexity" evidence="1">
    <location>
        <begin position="212"/>
        <end position="224"/>
    </location>
</feature>
<dbReference type="Proteomes" id="UP000231644">
    <property type="component" value="Unassembled WGS sequence"/>
</dbReference>
<proteinExistence type="predicted"/>
<feature type="compositionally biased region" description="Low complexity" evidence="1">
    <location>
        <begin position="441"/>
        <end position="462"/>
    </location>
</feature>
<protein>
    <recommendedName>
        <fullName evidence="4">Chemotaxis protein CheA</fullName>
    </recommendedName>
</protein>
<dbReference type="RefSeq" id="WP_139199407.1">
    <property type="nucleotide sequence ID" value="NZ_FNZG01000001.1"/>
</dbReference>
<gene>
    <name evidence="2" type="ORF">SAMN05421762_2773</name>
</gene>
<sequence length="852" mass="92205">MAESNKILTVSYGTFSCTLEGFDDAFTTMKAIAEYFRDLAADDRFFGAEPPTPDPELLARLASRAAARRVEARQDDTGIVLRQDSATLDQADVAEDVADEEAVTPPAQAEAQPVAEDAHEDTAQDVIEEPAAEAPEEITEEITEAVADEAPSAEDAPKAEAPAPSAPKARAVTAQAIVPAKTAAPRPAPRKLATRKHVHVSTGPTRRARIEAAQAPVADAPEAPKSATPLRPVSEMTSVAAKLQRIRDVVSKNRPTDTEFTPSDFSEDEHADEQLDSRDAALLGNLSDVDNTPVAADPMPEMLLDDSAASDDDYDDYDDVAEAADAPFAMADEDLDDAPDAQTEAEIDDAIAAIGETLAEDEAEDDVEGDDWMQADEVEDEDADEGFDLTAALAYAETPGDDAAEDAEVAHNEAYDAAHDGDAVEAEPDTSYDASFDDSIPAEAPVQQAEPEAAPARPVARVLKVKRRDFDAAVQDGTLQEEEDTPVRTYGDSTLSPEDEAELQSELKALEDEIAGADMVEDSLDDEDAQDEDFDTTSWDAADDADDADAYDDALVADDQDEDDVEDAQRAADIAQWEEDEAAQAAVEDAAPAQDDQPRISPRRRLMDRADGDMDRILAETNNQLGDSDGTRRRSAIAHLRAAVAATKAEKQAGVEPEDDSQEKADAYRDDLAQVVRPRRPALRGDTPARRAEDRPAPLKLVAEQRVDRDASAGPVRPRRIRVADLAQREEEAEQRQIRDEDMDHGAKAHARAAAANAASFTEFADRVGAFELPEILEAAASYLAFIEGRDEFTRPQLMGKARQALADEFSREDGLRHFGRLLREGKLRKVAAGQFTVSDRINFRPEERIAG</sequence>
<feature type="compositionally biased region" description="Basic and acidic residues" evidence="1">
    <location>
        <begin position="687"/>
        <end position="711"/>
    </location>
</feature>
<feature type="compositionally biased region" description="Acidic residues" evidence="1">
    <location>
        <begin position="331"/>
        <end position="341"/>
    </location>
</feature>
<evidence type="ECO:0000313" key="2">
    <source>
        <dbReference type="EMBL" id="SFC92611.1"/>
    </source>
</evidence>
<name>A0A1I1N4L7_9RHOB</name>
<feature type="region of interest" description="Disordered" evidence="1">
    <location>
        <begin position="646"/>
        <end position="748"/>
    </location>
</feature>
<dbReference type="PROSITE" id="PS51257">
    <property type="entry name" value="PROKAR_LIPOPROTEIN"/>
    <property type="match status" value="1"/>
</dbReference>
<feature type="compositionally biased region" description="Acidic residues" evidence="1">
    <location>
        <begin position="126"/>
        <end position="147"/>
    </location>
</feature>
<feature type="region of interest" description="Disordered" evidence="1">
    <location>
        <begin position="400"/>
        <end position="610"/>
    </location>
</feature>
<feature type="region of interest" description="Disordered" evidence="1">
    <location>
        <begin position="96"/>
        <end position="233"/>
    </location>
</feature>
<dbReference type="AlphaFoldDB" id="A0A1I1N4L7"/>
<reference evidence="2 3" key="1">
    <citation type="submission" date="2016-10" db="EMBL/GenBank/DDBJ databases">
        <authorList>
            <person name="de Groot N.N."/>
        </authorList>
    </citation>
    <scope>NUCLEOTIDE SEQUENCE [LARGE SCALE GENOMIC DNA]</scope>
    <source>
        <strain evidence="2 3">DSM 29619</strain>
    </source>
</reference>
<feature type="compositionally biased region" description="Low complexity" evidence="1">
    <location>
        <begin position="583"/>
        <end position="595"/>
    </location>
</feature>
<dbReference type="STRING" id="517719.SAMN05421762_2773"/>
<dbReference type="EMBL" id="FOLX01000001">
    <property type="protein sequence ID" value="SFC92611.1"/>
    <property type="molecule type" value="Genomic_DNA"/>
</dbReference>
<feature type="compositionally biased region" description="Basic residues" evidence="1">
    <location>
        <begin position="188"/>
        <end position="199"/>
    </location>
</feature>
<dbReference type="OrthoDB" id="7798282at2"/>
<feature type="compositionally biased region" description="Basic and acidic residues" evidence="1">
    <location>
        <begin position="727"/>
        <end position="747"/>
    </location>
</feature>
<feature type="compositionally biased region" description="Basic and acidic residues" evidence="1">
    <location>
        <begin position="248"/>
        <end position="257"/>
    </location>
</feature>
<feature type="compositionally biased region" description="Basic and acidic residues" evidence="1">
    <location>
        <begin position="408"/>
        <end position="422"/>
    </location>
</feature>
<organism evidence="2 3">
    <name type="scientific">Pseudooceanicola nitratireducens</name>
    <dbReference type="NCBI Taxonomy" id="517719"/>
    <lineage>
        <taxon>Bacteria</taxon>
        <taxon>Pseudomonadati</taxon>
        <taxon>Pseudomonadota</taxon>
        <taxon>Alphaproteobacteria</taxon>
        <taxon>Rhodobacterales</taxon>
        <taxon>Paracoccaceae</taxon>
        <taxon>Pseudooceanicola</taxon>
    </lineage>
</organism>
<feature type="compositionally biased region" description="Acidic residues" evidence="1">
    <location>
        <begin position="512"/>
        <end position="566"/>
    </location>
</feature>
<feature type="compositionally biased region" description="Low complexity" evidence="1">
    <location>
        <begin position="103"/>
        <end position="115"/>
    </location>
</feature>
<feature type="compositionally biased region" description="Acidic residues" evidence="1">
    <location>
        <begin position="308"/>
        <end position="322"/>
    </location>
</feature>